<name>A0A1Z2XTV1_9FIRM</name>
<sequence length="78" mass="8573">MVTIEQAKKAALDFMGAGLEISEASELPDKWVFSFRNAETKEEPDVAPVSVSKENGIAAEFFPPEHLAELPLMKPIEV</sequence>
<evidence type="ECO:0000313" key="4">
    <source>
        <dbReference type="Proteomes" id="UP000596035"/>
    </source>
</evidence>
<dbReference type="EMBL" id="CP021422">
    <property type="protein sequence ID" value="ASB41876.1"/>
    <property type="molecule type" value="Genomic_DNA"/>
</dbReference>
<dbReference type="Proteomes" id="UP000596035">
    <property type="component" value="Chromosome"/>
</dbReference>
<evidence type="ECO:0000313" key="2">
    <source>
        <dbReference type="EMBL" id="QQR31145.1"/>
    </source>
</evidence>
<protein>
    <submittedName>
        <fullName evidence="2">Uncharacterized protein</fullName>
    </submittedName>
</protein>
<dbReference type="AlphaFoldDB" id="A0A1Z2XTV1"/>
<dbReference type="EMBL" id="CP065321">
    <property type="protein sequence ID" value="QQR31145.1"/>
    <property type="molecule type" value="Genomic_DNA"/>
</dbReference>
<proteinExistence type="predicted"/>
<evidence type="ECO:0000313" key="3">
    <source>
        <dbReference type="Proteomes" id="UP000196710"/>
    </source>
</evidence>
<reference evidence="2 4" key="3">
    <citation type="submission" date="2020-11" db="EMBL/GenBank/DDBJ databases">
        <title>Closed and high quality bacterial genomes of the OMM12 community.</title>
        <authorList>
            <person name="Marbouty M."/>
            <person name="Lamy-Besnier Q."/>
            <person name="Debarbieux L."/>
            <person name="Koszul R."/>
        </authorList>
    </citation>
    <scope>NUCLEOTIDE SEQUENCE [LARGE SCALE GENOMIC DNA]</scope>
    <source>
        <strain evidence="2 4">KB18</strain>
    </source>
</reference>
<keyword evidence="3" id="KW-1185">Reference proteome</keyword>
<organism evidence="2 4">
    <name type="scientific">Acutalibacter muris</name>
    <dbReference type="NCBI Taxonomy" id="1796620"/>
    <lineage>
        <taxon>Bacteria</taxon>
        <taxon>Bacillati</taxon>
        <taxon>Bacillota</taxon>
        <taxon>Clostridia</taxon>
        <taxon>Eubacteriales</taxon>
        <taxon>Acutalibacteraceae</taxon>
        <taxon>Acutalibacter</taxon>
    </lineage>
</organism>
<reference evidence="1" key="1">
    <citation type="journal article" date="2017" name="Genome Announc.">
        <title>High-Quality Whole-Genome Sequences of the Oligo-Mouse-Microbiota Bacterial Community.</title>
        <authorList>
            <person name="Garzetti D."/>
            <person name="Brugiroux S."/>
            <person name="Bunk B."/>
            <person name="Pukall R."/>
            <person name="McCoy K.D."/>
            <person name="Macpherson A.J."/>
            <person name="Stecher B."/>
        </authorList>
    </citation>
    <scope>NUCLEOTIDE SEQUENCE</scope>
    <source>
        <strain evidence="1">KB18</strain>
    </source>
</reference>
<evidence type="ECO:0000313" key="1">
    <source>
        <dbReference type="EMBL" id="ASB41876.1"/>
    </source>
</evidence>
<gene>
    <name evidence="1" type="ORF">ADH66_15165</name>
    <name evidence="2" type="ORF">I5Q82_05545</name>
</gene>
<dbReference type="Proteomes" id="UP000196710">
    <property type="component" value="Chromosome"/>
</dbReference>
<dbReference type="KEGG" id="amur:ADH66_15165"/>
<accession>A0A1Z2XTV1</accession>
<reference evidence="3" key="2">
    <citation type="submission" date="2017-05" db="EMBL/GenBank/DDBJ databases">
        <title>Improved OligoMM genomes.</title>
        <authorList>
            <person name="Garzetti D."/>
        </authorList>
    </citation>
    <scope>NUCLEOTIDE SEQUENCE [LARGE SCALE GENOMIC DNA]</scope>
    <source>
        <strain evidence="3">KB18</strain>
    </source>
</reference>
<dbReference type="RefSeq" id="WP_066539059.1">
    <property type="nucleotide sequence ID" value="NZ_CP021422.1"/>
</dbReference>